<gene>
    <name evidence="1" type="ORF">S01H1_60445</name>
</gene>
<accession>X0VQI8</accession>
<organism evidence="1">
    <name type="scientific">marine sediment metagenome</name>
    <dbReference type="NCBI Taxonomy" id="412755"/>
    <lineage>
        <taxon>unclassified sequences</taxon>
        <taxon>metagenomes</taxon>
        <taxon>ecological metagenomes</taxon>
    </lineage>
</organism>
<proteinExistence type="predicted"/>
<protein>
    <submittedName>
        <fullName evidence="1">Uncharacterized protein</fullName>
    </submittedName>
</protein>
<evidence type="ECO:0000313" key="1">
    <source>
        <dbReference type="EMBL" id="GAG20649.1"/>
    </source>
</evidence>
<feature type="non-terminal residue" evidence="1">
    <location>
        <position position="1"/>
    </location>
</feature>
<dbReference type="EMBL" id="BARS01039587">
    <property type="protein sequence ID" value="GAG20649.1"/>
    <property type="molecule type" value="Genomic_DNA"/>
</dbReference>
<reference evidence="1" key="1">
    <citation type="journal article" date="2014" name="Front. Microbiol.">
        <title>High frequency of phylogenetically diverse reductive dehalogenase-homologous genes in deep subseafloor sedimentary metagenomes.</title>
        <authorList>
            <person name="Kawai M."/>
            <person name="Futagami T."/>
            <person name="Toyoda A."/>
            <person name="Takaki Y."/>
            <person name="Nishi S."/>
            <person name="Hori S."/>
            <person name="Arai W."/>
            <person name="Tsubouchi T."/>
            <person name="Morono Y."/>
            <person name="Uchiyama I."/>
            <person name="Ito T."/>
            <person name="Fujiyama A."/>
            <person name="Inagaki F."/>
            <person name="Takami H."/>
        </authorList>
    </citation>
    <scope>NUCLEOTIDE SEQUENCE</scope>
    <source>
        <strain evidence="1">Expedition CK06-06</strain>
    </source>
</reference>
<sequence length="255" mass="29436">DCKLVFENPSEFIIQLFNADVYSPEDESIKYVDIDPKDVPYLPAGAQWHSKRWKFESEEYPAFRKKLEFRVMPDFQTIVKGTASIADIILEIASIAGDMSYDIEQVPTYKEKDVIATLKMVNNGSAPLNEISVVQQYFNDEYQPPKADEIKVLWNRKEIELDSGSVNFDGNIFKISLKDLRNSSNGLFMPESSLEFQYPVHCMNPAQDSKFESEITYFTNTFPVSQELEFKPEVPVLEALHLRRRFRIGKEVLPI</sequence>
<comment type="caution">
    <text evidence="1">The sequence shown here is derived from an EMBL/GenBank/DDBJ whole genome shotgun (WGS) entry which is preliminary data.</text>
</comment>
<dbReference type="AlphaFoldDB" id="X0VQI8"/>
<name>X0VQI8_9ZZZZ</name>
<feature type="non-terminal residue" evidence="1">
    <location>
        <position position="255"/>
    </location>
</feature>